<dbReference type="InParanoid" id="A0A5E4GGY6"/>
<protein>
    <submittedName>
        <fullName evidence="1">Uncharacterized protein</fullName>
    </submittedName>
</protein>
<evidence type="ECO:0000313" key="1">
    <source>
        <dbReference type="EMBL" id="VVA39014.1"/>
    </source>
</evidence>
<proteinExistence type="predicted"/>
<dbReference type="AlphaFoldDB" id="A0A5E4GGY6"/>
<dbReference type="Proteomes" id="UP000327085">
    <property type="component" value="Chromosome 3"/>
</dbReference>
<organism evidence="1 2">
    <name type="scientific">Prunus dulcis</name>
    <name type="common">Almond</name>
    <name type="synonym">Amygdalus dulcis</name>
    <dbReference type="NCBI Taxonomy" id="3755"/>
    <lineage>
        <taxon>Eukaryota</taxon>
        <taxon>Viridiplantae</taxon>
        <taxon>Streptophyta</taxon>
        <taxon>Embryophyta</taxon>
        <taxon>Tracheophyta</taxon>
        <taxon>Spermatophyta</taxon>
        <taxon>Magnoliopsida</taxon>
        <taxon>eudicotyledons</taxon>
        <taxon>Gunneridae</taxon>
        <taxon>Pentapetalae</taxon>
        <taxon>rosids</taxon>
        <taxon>fabids</taxon>
        <taxon>Rosales</taxon>
        <taxon>Rosaceae</taxon>
        <taxon>Amygdaloideae</taxon>
        <taxon>Amygdaleae</taxon>
        <taxon>Prunus</taxon>
    </lineage>
</organism>
<reference evidence="2" key="1">
    <citation type="journal article" date="2020" name="Plant J.">
        <title>Transposons played a major role in the diversification between the closely related almond and peach genomes: results from the almond genome sequence.</title>
        <authorList>
            <person name="Alioto T."/>
            <person name="Alexiou K.G."/>
            <person name="Bardil A."/>
            <person name="Barteri F."/>
            <person name="Castanera R."/>
            <person name="Cruz F."/>
            <person name="Dhingra A."/>
            <person name="Duval H."/>
            <person name="Fernandez I Marti A."/>
            <person name="Frias L."/>
            <person name="Galan B."/>
            <person name="Garcia J.L."/>
            <person name="Howad W."/>
            <person name="Gomez-Garrido J."/>
            <person name="Gut M."/>
            <person name="Julca I."/>
            <person name="Morata J."/>
            <person name="Puigdomenech P."/>
            <person name="Ribeca P."/>
            <person name="Rubio Cabetas M.J."/>
            <person name="Vlasova A."/>
            <person name="Wirthensohn M."/>
            <person name="Garcia-Mas J."/>
            <person name="Gabaldon T."/>
            <person name="Casacuberta J.M."/>
            <person name="Arus P."/>
        </authorList>
    </citation>
    <scope>NUCLEOTIDE SEQUENCE [LARGE SCALE GENOMIC DNA]</scope>
    <source>
        <strain evidence="2">cv. Texas</strain>
    </source>
</reference>
<accession>A0A5E4GGY6</accession>
<dbReference type="EMBL" id="CABIKO010000725">
    <property type="protein sequence ID" value="VVA39014.1"/>
    <property type="molecule type" value="Genomic_DNA"/>
</dbReference>
<feature type="non-terminal residue" evidence="1">
    <location>
        <position position="107"/>
    </location>
</feature>
<gene>
    <name evidence="1" type="ORF">ALMOND_2B022031</name>
</gene>
<sequence>MLNNQLERFGVTDVIGNPPSLQVRSRFGKEVTGLNCEVNMGQAARLLASVLPNRGERICDTKGSRTRSVVEYACCTRSSPLHDWHGAYRLVGGVSMSHEELSLHDHH</sequence>
<evidence type="ECO:0000313" key="2">
    <source>
        <dbReference type="Proteomes" id="UP000327085"/>
    </source>
</evidence>
<dbReference type="Gramene" id="VVA39014">
    <property type="protein sequence ID" value="VVA39014"/>
    <property type="gene ID" value="Prudul26B022031"/>
</dbReference>
<name>A0A5E4GGY6_PRUDU</name>